<sequence>MAGRMEQDSQQTGIPDRSAMAGRMEDSRQTGILDRSGTANRMEWNCQQIGVPEKSRMDSRQESRTKVGRQNGQGDRQSGVPEWSGTAGRPDSQNGAATPGFVPYGLQQSDKVAYHHELLEGW</sequence>
<proteinExistence type="predicted"/>
<dbReference type="EMBL" id="BEZZ01000012">
    <property type="protein sequence ID" value="GCC22505.1"/>
    <property type="molecule type" value="Genomic_DNA"/>
</dbReference>
<name>A0A401RWI7_CHIPU</name>
<evidence type="ECO:0000313" key="2">
    <source>
        <dbReference type="EMBL" id="GCC22505.1"/>
    </source>
</evidence>
<gene>
    <name evidence="2" type="ORF">chiPu_0000893</name>
</gene>
<dbReference type="Proteomes" id="UP000287033">
    <property type="component" value="Unassembled WGS sequence"/>
</dbReference>
<evidence type="ECO:0000256" key="1">
    <source>
        <dbReference type="SAM" id="MobiDB-lite"/>
    </source>
</evidence>
<reference evidence="2 3" key="1">
    <citation type="journal article" date="2018" name="Nat. Ecol. Evol.">
        <title>Shark genomes provide insights into elasmobranch evolution and the origin of vertebrates.</title>
        <authorList>
            <person name="Hara Y"/>
            <person name="Yamaguchi K"/>
            <person name="Onimaru K"/>
            <person name="Kadota M"/>
            <person name="Koyanagi M"/>
            <person name="Keeley SD"/>
            <person name="Tatsumi K"/>
            <person name="Tanaka K"/>
            <person name="Motone F"/>
            <person name="Kageyama Y"/>
            <person name="Nozu R"/>
            <person name="Adachi N"/>
            <person name="Nishimura O"/>
            <person name="Nakagawa R"/>
            <person name="Tanegashima C"/>
            <person name="Kiyatake I"/>
            <person name="Matsumoto R"/>
            <person name="Murakumo K"/>
            <person name="Nishida K"/>
            <person name="Terakita A"/>
            <person name="Kuratani S"/>
            <person name="Sato K"/>
            <person name="Hyodo S Kuraku.S."/>
        </authorList>
    </citation>
    <scope>NUCLEOTIDE SEQUENCE [LARGE SCALE GENOMIC DNA]</scope>
</reference>
<accession>A0A401RWI7</accession>
<dbReference type="AlphaFoldDB" id="A0A401RWI7"/>
<keyword evidence="3" id="KW-1185">Reference proteome</keyword>
<evidence type="ECO:0000313" key="3">
    <source>
        <dbReference type="Proteomes" id="UP000287033"/>
    </source>
</evidence>
<organism evidence="2 3">
    <name type="scientific">Chiloscyllium punctatum</name>
    <name type="common">Brownbanded bambooshark</name>
    <name type="synonym">Hemiscyllium punctatum</name>
    <dbReference type="NCBI Taxonomy" id="137246"/>
    <lineage>
        <taxon>Eukaryota</taxon>
        <taxon>Metazoa</taxon>
        <taxon>Chordata</taxon>
        <taxon>Craniata</taxon>
        <taxon>Vertebrata</taxon>
        <taxon>Chondrichthyes</taxon>
        <taxon>Elasmobranchii</taxon>
        <taxon>Galeomorphii</taxon>
        <taxon>Galeoidea</taxon>
        <taxon>Orectolobiformes</taxon>
        <taxon>Hemiscylliidae</taxon>
        <taxon>Chiloscyllium</taxon>
    </lineage>
</organism>
<feature type="region of interest" description="Disordered" evidence="1">
    <location>
        <begin position="1"/>
        <end position="103"/>
    </location>
</feature>
<feature type="compositionally biased region" description="Basic and acidic residues" evidence="1">
    <location>
        <begin position="53"/>
        <end position="65"/>
    </location>
</feature>
<comment type="caution">
    <text evidence="2">The sequence shown here is derived from an EMBL/GenBank/DDBJ whole genome shotgun (WGS) entry which is preliminary data.</text>
</comment>
<protein>
    <submittedName>
        <fullName evidence="2">Uncharacterized protein</fullName>
    </submittedName>
</protein>